<proteinExistence type="predicted"/>
<dbReference type="AlphaFoldDB" id="A0AAD8XX62"/>
<organism evidence="1 2">
    <name type="scientific">Skeletonema marinoi</name>
    <dbReference type="NCBI Taxonomy" id="267567"/>
    <lineage>
        <taxon>Eukaryota</taxon>
        <taxon>Sar</taxon>
        <taxon>Stramenopiles</taxon>
        <taxon>Ochrophyta</taxon>
        <taxon>Bacillariophyta</taxon>
        <taxon>Coscinodiscophyceae</taxon>
        <taxon>Thalassiosirophycidae</taxon>
        <taxon>Thalassiosirales</taxon>
        <taxon>Skeletonemataceae</taxon>
        <taxon>Skeletonema</taxon>
        <taxon>Skeletonema marinoi-dohrnii complex</taxon>
    </lineage>
</organism>
<name>A0AAD8XX62_9STRA</name>
<evidence type="ECO:0000313" key="1">
    <source>
        <dbReference type="EMBL" id="KAK1735055.1"/>
    </source>
</evidence>
<reference evidence="1" key="1">
    <citation type="submission" date="2023-06" db="EMBL/GenBank/DDBJ databases">
        <title>Survivors Of The Sea: Transcriptome response of Skeletonema marinoi to long-term dormancy.</title>
        <authorList>
            <person name="Pinder M.I.M."/>
            <person name="Kourtchenko O."/>
            <person name="Robertson E.K."/>
            <person name="Larsson T."/>
            <person name="Maumus F."/>
            <person name="Osuna-Cruz C.M."/>
            <person name="Vancaester E."/>
            <person name="Stenow R."/>
            <person name="Vandepoele K."/>
            <person name="Ploug H."/>
            <person name="Bruchert V."/>
            <person name="Godhe A."/>
            <person name="Topel M."/>
        </authorList>
    </citation>
    <scope>NUCLEOTIDE SEQUENCE</scope>
    <source>
        <strain evidence="1">R05AC</strain>
    </source>
</reference>
<accession>A0AAD8XX62</accession>
<sequence>MAWSAELAAGASAWAKEKAKLAQLKDQQPSWGNDLRPGGAVMWRTALYVGCAAEIAPIEDCPETQRACFCQVTNCRYSRTTNCGVNNKNDWVAHVLDQNGICDTVFCPGADENGTIVEGACHV</sequence>
<dbReference type="EMBL" id="JATAAI010000035">
    <property type="protein sequence ID" value="KAK1735055.1"/>
    <property type="molecule type" value="Genomic_DNA"/>
</dbReference>
<evidence type="ECO:0000313" key="2">
    <source>
        <dbReference type="Proteomes" id="UP001224775"/>
    </source>
</evidence>
<comment type="caution">
    <text evidence="1">The sequence shown here is derived from an EMBL/GenBank/DDBJ whole genome shotgun (WGS) entry which is preliminary data.</text>
</comment>
<dbReference type="Proteomes" id="UP001224775">
    <property type="component" value="Unassembled WGS sequence"/>
</dbReference>
<keyword evidence="2" id="KW-1185">Reference proteome</keyword>
<protein>
    <submittedName>
        <fullName evidence="1">Uncharacterized protein</fullName>
    </submittedName>
</protein>
<gene>
    <name evidence="1" type="ORF">QTG54_014121</name>
</gene>